<dbReference type="Pfam" id="PF25591">
    <property type="entry name" value="LRV_2"/>
    <property type="match status" value="2"/>
</dbReference>
<comment type="caution">
    <text evidence="3">The sequence shown here is derived from an EMBL/GenBank/DDBJ whole genome shotgun (WGS) entry which is preliminary data.</text>
</comment>
<reference evidence="3 4" key="1">
    <citation type="journal article" date="2017" name="BMC Genomics">
        <title>Comparative genomic and phylogenomic analyses of the Bifidobacteriaceae family.</title>
        <authorList>
            <person name="Lugli G.A."/>
            <person name="Milani C."/>
            <person name="Turroni F."/>
            <person name="Duranti S."/>
            <person name="Mancabelli L."/>
            <person name="Mangifesta M."/>
            <person name="Ferrario C."/>
            <person name="Modesto M."/>
            <person name="Mattarelli P."/>
            <person name="Jiri K."/>
            <person name="van Sinderen D."/>
            <person name="Ventura M."/>
        </authorList>
    </citation>
    <scope>NUCLEOTIDE SEQUENCE [LARGE SCALE GENOMIC DNA]</scope>
    <source>
        <strain evidence="3 4">DSM 100196</strain>
    </source>
</reference>
<dbReference type="EMBL" id="MWWW01000005">
    <property type="protein sequence ID" value="OZG60814.1"/>
    <property type="molecule type" value="Genomic_DNA"/>
</dbReference>
<feature type="domain" description="Leucine rich repeat variant" evidence="2">
    <location>
        <begin position="6"/>
        <end position="63"/>
    </location>
</feature>
<evidence type="ECO:0000313" key="4">
    <source>
        <dbReference type="Proteomes" id="UP000216871"/>
    </source>
</evidence>
<evidence type="ECO:0000256" key="1">
    <source>
        <dbReference type="SAM" id="MobiDB-lite"/>
    </source>
</evidence>
<evidence type="ECO:0000259" key="2">
    <source>
        <dbReference type="Pfam" id="PF25591"/>
    </source>
</evidence>
<name>A0A261FNS9_9BIFI</name>
<feature type="compositionally biased region" description="Polar residues" evidence="1">
    <location>
        <begin position="83"/>
        <end position="101"/>
    </location>
</feature>
<keyword evidence="4" id="KW-1185">Reference proteome</keyword>
<feature type="region of interest" description="Disordered" evidence="1">
    <location>
        <begin position="77"/>
        <end position="144"/>
    </location>
</feature>
<protein>
    <recommendedName>
        <fullName evidence="2">Leucine rich repeat variant domain-containing protein</fullName>
    </recommendedName>
</protein>
<gene>
    <name evidence="3" type="ORF">BMYO_0611</name>
</gene>
<dbReference type="InterPro" id="IPR057893">
    <property type="entry name" value="LRV_2"/>
</dbReference>
<feature type="compositionally biased region" description="Low complexity" evidence="1">
    <location>
        <begin position="126"/>
        <end position="144"/>
    </location>
</feature>
<accession>A0A261FNS9</accession>
<feature type="domain" description="Leucine rich repeat variant" evidence="2">
    <location>
        <begin position="251"/>
        <end position="305"/>
    </location>
</feature>
<dbReference type="Proteomes" id="UP000216871">
    <property type="component" value="Unassembled WGS sequence"/>
</dbReference>
<proteinExistence type="predicted"/>
<organism evidence="3 4">
    <name type="scientific">Bifidobacterium myosotis</name>
    <dbReference type="NCBI Taxonomy" id="1630166"/>
    <lineage>
        <taxon>Bacteria</taxon>
        <taxon>Bacillati</taxon>
        <taxon>Actinomycetota</taxon>
        <taxon>Actinomycetes</taxon>
        <taxon>Bifidobacteriales</taxon>
        <taxon>Bifidobacteriaceae</taxon>
        <taxon>Bifidobacterium</taxon>
    </lineage>
</organism>
<dbReference type="AlphaFoldDB" id="A0A261FNS9"/>
<sequence>MVDYDAAVAAVQDPNADPVLLAKIAYENPEFGANVAVNPRCYPGLKRWLAEFGDERARETLAQIGFTADAIGGPVVDRETAESDNPQSSQTAYAGDTSSVETGAAGEEPSPDTQTQEVGPDAPEYSAEASSAQTPSAPAASESYAAADMASDAASYGGNNGAWTPADNQATANDAPQHEVYADLQSVSDLPADASAYGTDQSGAADVTGAAPTNDSYAAYAQTAAQPTATPVQPVFEEPVVTNPYGFTVQLALTTTDQMQIAQIAQYAPELRVCIARNPNTYPALLDWLAQLGDPAINAALASRQ</sequence>
<evidence type="ECO:0000313" key="3">
    <source>
        <dbReference type="EMBL" id="OZG60814.1"/>
    </source>
</evidence>